<name>A0A0A8YRY2_ARUDO</name>
<protein>
    <submittedName>
        <fullName evidence="1">Uncharacterized protein</fullName>
    </submittedName>
</protein>
<accession>A0A0A8YRY2</accession>
<dbReference type="AlphaFoldDB" id="A0A0A8YRY2"/>
<dbReference type="EMBL" id="GBRH01269332">
    <property type="protein sequence ID" value="JAD28563.1"/>
    <property type="molecule type" value="Transcribed_RNA"/>
</dbReference>
<reference evidence="1" key="2">
    <citation type="journal article" date="2015" name="Data Brief">
        <title>Shoot transcriptome of the giant reed, Arundo donax.</title>
        <authorList>
            <person name="Barrero R.A."/>
            <person name="Guerrero F.D."/>
            <person name="Moolhuijzen P."/>
            <person name="Goolsby J.A."/>
            <person name="Tidwell J."/>
            <person name="Bellgard S.E."/>
            <person name="Bellgard M.I."/>
        </authorList>
    </citation>
    <scope>NUCLEOTIDE SEQUENCE</scope>
    <source>
        <tissue evidence="1">Shoot tissue taken approximately 20 cm above the soil surface</tissue>
    </source>
</reference>
<proteinExistence type="predicted"/>
<reference evidence="1" key="1">
    <citation type="submission" date="2014-09" db="EMBL/GenBank/DDBJ databases">
        <authorList>
            <person name="Magalhaes I.L.F."/>
            <person name="Oliveira U."/>
            <person name="Santos F.R."/>
            <person name="Vidigal T.H.D.A."/>
            <person name="Brescovit A.D."/>
            <person name="Santos A.J."/>
        </authorList>
    </citation>
    <scope>NUCLEOTIDE SEQUENCE</scope>
    <source>
        <tissue evidence="1">Shoot tissue taken approximately 20 cm above the soil surface</tissue>
    </source>
</reference>
<organism evidence="1">
    <name type="scientific">Arundo donax</name>
    <name type="common">Giant reed</name>
    <name type="synonym">Donax arundinaceus</name>
    <dbReference type="NCBI Taxonomy" id="35708"/>
    <lineage>
        <taxon>Eukaryota</taxon>
        <taxon>Viridiplantae</taxon>
        <taxon>Streptophyta</taxon>
        <taxon>Embryophyta</taxon>
        <taxon>Tracheophyta</taxon>
        <taxon>Spermatophyta</taxon>
        <taxon>Magnoliopsida</taxon>
        <taxon>Liliopsida</taxon>
        <taxon>Poales</taxon>
        <taxon>Poaceae</taxon>
        <taxon>PACMAD clade</taxon>
        <taxon>Arundinoideae</taxon>
        <taxon>Arundineae</taxon>
        <taxon>Arundo</taxon>
    </lineage>
</organism>
<sequence>MGLQSLLVLMNEDLGCGREDTG</sequence>
<evidence type="ECO:0000313" key="1">
    <source>
        <dbReference type="EMBL" id="JAD28563.1"/>
    </source>
</evidence>